<keyword evidence="5" id="KW-1185">Reference proteome</keyword>
<evidence type="ECO:0000259" key="3">
    <source>
        <dbReference type="PROSITE" id="PS50127"/>
    </source>
</evidence>
<dbReference type="SMART" id="SM00212">
    <property type="entry name" value="UBCc"/>
    <property type="match status" value="1"/>
</dbReference>
<dbReference type="OrthoDB" id="47801at2759"/>
<proteinExistence type="predicted"/>
<comment type="caution">
    <text evidence="4">The sequence shown here is derived from an EMBL/GenBank/DDBJ whole genome shotgun (WGS) entry which is preliminary data.</text>
</comment>
<evidence type="ECO:0000313" key="5">
    <source>
        <dbReference type="Proteomes" id="UP001153555"/>
    </source>
</evidence>
<dbReference type="EMBL" id="CACSLK010030875">
    <property type="protein sequence ID" value="CAA0838046.1"/>
    <property type="molecule type" value="Genomic_DNA"/>
</dbReference>
<dbReference type="GO" id="GO:0061631">
    <property type="term" value="F:ubiquitin conjugating enzyme activity"/>
    <property type="evidence" value="ECO:0007669"/>
    <property type="project" value="TreeGrafter"/>
</dbReference>
<dbReference type="PROSITE" id="PS50127">
    <property type="entry name" value="UBC_2"/>
    <property type="match status" value="1"/>
</dbReference>
<dbReference type="Gene3D" id="3.10.110.10">
    <property type="entry name" value="Ubiquitin Conjugating Enzyme"/>
    <property type="match status" value="1"/>
</dbReference>
<protein>
    <submittedName>
        <fullName evidence="4">Probable ubiquitin-conjugating enzyme E2 23</fullName>
    </submittedName>
</protein>
<evidence type="ECO:0000256" key="1">
    <source>
        <dbReference type="ARBA" id="ARBA00022679"/>
    </source>
</evidence>
<dbReference type="Proteomes" id="UP001153555">
    <property type="component" value="Unassembled WGS sequence"/>
</dbReference>
<sequence>MPATGGRQPETIGKPDTPFGEIEEMIDQVDAKFNRFKNFDVKLGNPPMDHHHYDIFNLKAWKNPISSIHQTTMKCELRTFAKNVPRWVFARSYEHRVDLMRAAIIGPPNTPYHGCLFFFDIKFPENYPDKPPKIYYRSYGLDLHPSLRPDGKITILPLSENKWYDRLKQNYLPRITNKKWNPDDESNNLMLVFHAIRDALTTVKLEPHDKSNRKTFALSCQKMVRVLKEPPSDFRDFVQGYFRKMGHTILLNFRENEYYDSLVMIDLFVKMFKVFEGNGAYCKHHLCFLRLIDEKDCGVDVKAKIRELEEVTTVSVKGCTRFRYEVCG</sequence>
<dbReference type="SUPFAM" id="SSF54495">
    <property type="entry name" value="UBC-like"/>
    <property type="match status" value="1"/>
</dbReference>
<name>A0A9N7NLD7_STRHE</name>
<gene>
    <name evidence="4" type="ORF">SHERM_04660</name>
</gene>
<evidence type="ECO:0000313" key="4">
    <source>
        <dbReference type="EMBL" id="CAA0838046.1"/>
    </source>
</evidence>
<dbReference type="InterPro" id="IPR016135">
    <property type="entry name" value="UBQ-conjugating_enzyme/RWD"/>
</dbReference>
<dbReference type="Pfam" id="PF00179">
    <property type="entry name" value="UQ_con"/>
    <property type="match status" value="1"/>
</dbReference>
<keyword evidence="2" id="KW-0833">Ubl conjugation pathway</keyword>
<keyword evidence="1" id="KW-0808">Transferase</keyword>
<dbReference type="PANTHER" id="PTHR46116">
    <property type="entry name" value="(E3-INDEPENDENT) E2 UBIQUITIN-CONJUGATING ENZYME"/>
    <property type="match status" value="1"/>
</dbReference>
<evidence type="ECO:0000256" key="2">
    <source>
        <dbReference type="ARBA" id="ARBA00022786"/>
    </source>
</evidence>
<dbReference type="InterPro" id="IPR000608">
    <property type="entry name" value="UBC"/>
</dbReference>
<organism evidence="4 5">
    <name type="scientific">Striga hermonthica</name>
    <name type="common">Purple witchweed</name>
    <name type="synonym">Buchnera hermonthica</name>
    <dbReference type="NCBI Taxonomy" id="68872"/>
    <lineage>
        <taxon>Eukaryota</taxon>
        <taxon>Viridiplantae</taxon>
        <taxon>Streptophyta</taxon>
        <taxon>Embryophyta</taxon>
        <taxon>Tracheophyta</taxon>
        <taxon>Spermatophyta</taxon>
        <taxon>Magnoliopsida</taxon>
        <taxon>eudicotyledons</taxon>
        <taxon>Gunneridae</taxon>
        <taxon>Pentapetalae</taxon>
        <taxon>asterids</taxon>
        <taxon>lamiids</taxon>
        <taxon>Lamiales</taxon>
        <taxon>Orobanchaceae</taxon>
        <taxon>Buchnereae</taxon>
        <taxon>Striga</taxon>
    </lineage>
</organism>
<reference evidence="4" key="1">
    <citation type="submission" date="2019-12" db="EMBL/GenBank/DDBJ databases">
        <authorList>
            <person name="Scholes J."/>
        </authorList>
    </citation>
    <scope>NUCLEOTIDE SEQUENCE</scope>
</reference>
<dbReference type="AlphaFoldDB" id="A0A9N7NLD7"/>
<dbReference type="PANTHER" id="PTHR46116:SF13">
    <property type="entry name" value="UBIQUITIN-CONJUGATING ENZYME E2 24-RELATED"/>
    <property type="match status" value="1"/>
</dbReference>
<feature type="domain" description="UBC core" evidence="3">
    <location>
        <begin position="68"/>
        <end position="243"/>
    </location>
</feature>
<accession>A0A9N7NLD7</accession>